<evidence type="ECO:0000256" key="3">
    <source>
        <dbReference type="ARBA" id="ARBA00023237"/>
    </source>
</evidence>
<gene>
    <name evidence="5" type="primary">bamD</name>
    <name evidence="5" type="ORF">U0035_18355</name>
</gene>
<keyword evidence="3" id="KW-0998">Cell outer membrane</keyword>
<keyword evidence="1" id="KW-0732">Signal</keyword>
<evidence type="ECO:0000256" key="2">
    <source>
        <dbReference type="ARBA" id="ARBA00023136"/>
    </source>
</evidence>
<dbReference type="Proteomes" id="UP001325680">
    <property type="component" value="Chromosome"/>
</dbReference>
<accession>A0ABZ0W301</accession>
<dbReference type="PROSITE" id="PS51257">
    <property type="entry name" value="PROKAR_LIPOPROTEIN"/>
    <property type="match status" value="1"/>
</dbReference>
<dbReference type="InterPro" id="IPR011990">
    <property type="entry name" value="TPR-like_helical_dom_sf"/>
</dbReference>
<dbReference type="SUPFAM" id="SSF48452">
    <property type="entry name" value="TPR-like"/>
    <property type="match status" value="1"/>
</dbReference>
<evidence type="ECO:0000256" key="1">
    <source>
        <dbReference type="ARBA" id="ARBA00022729"/>
    </source>
</evidence>
<dbReference type="NCBIfam" id="TIGR03302">
    <property type="entry name" value="OM_YfiO"/>
    <property type="match status" value="1"/>
</dbReference>
<organism evidence="5 6">
    <name type="scientific">Niabella yanshanensis</name>
    <dbReference type="NCBI Taxonomy" id="577386"/>
    <lineage>
        <taxon>Bacteria</taxon>
        <taxon>Pseudomonadati</taxon>
        <taxon>Bacteroidota</taxon>
        <taxon>Chitinophagia</taxon>
        <taxon>Chitinophagales</taxon>
        <taxon>Chitinophagaceae</taxon>
        <taxon>Niabella</taxon>
    </lineage>
</organism>
<dbReference type="RefSeq" id="WP_114791762.1">
    <property type="nucleotide sequence ID" value="NZ_CP139960.1"/>
</dbReference>
<protein>
    <submittedName>
        <fullName evidence="5">Outer membrane protein assembly factor BamD</fullName>
    </submittedName>
</protein>
<evidence type="ECO:0000313" key="5">
    <source>
        <dbReference type="EMBL" id="WQD37638.1"/>
    </source>
</evidence>
<evidence type="ECO:0000313" key="6">
    <source>
        <dbReference type="Proteomes" id="UP001325680"/>
    </source>
</evidence>
<reference evidence="5 6" key="1">
    <citation type="submission" date="2023-12" db="EMBL/GenBank/DDBJ databases">
        <title>Genome sequencing and assembly of bacterial species from a model synthetic community.</title>
        <authorList>
            <person name="Hogle S.L."/>
        </authorList>
    </citation>
    <scope>NUCLEOTIDE SEQUENCE [LARGE SCALE GENOMIC DNA]</scope>
    <source>
        <strain evidence="5 6">HAMBI_3031</strain>
    </source>
</reference>
<dbReference type="EMBL" id="CP139960">
    <property type="protein sequence ID" value="WQD37638.1"/>
    <property type="molecule type" value="Genomic_DNA"/>
</dbReference>
<dbReference type="InterPro" id="IPR039565">
    <property type="entry name" value="BamD-like"/>
</dbReference>
<keyword evidence="2" id="KW-0472">Membrane</keyword>
<name>A0ABZ0W301_9BACT</name>
<dbReference type="Pfam" id="PF13525">
    <property type="entry name" value="YfiO"/>
    <property type="match status" value="1"/>
</dbReference>
<evidence type="ECO:0000259" key="4">
    <source>
        <dbReference type="Pfam" id="PF13525"/>
    </source>
</evidence>
<proteinExistence type="predicted"/>
<feature type="domain" description="Outer membrane lipoprotein BamD-like" evidence="4">
    <location>
        <begin position="36"/>
        <end position="197"/>
    </location>
</feature>
<dbReference type="Gene3D" id="1.25.40.10">
    <property type="entry name" value="Tetratricopeptide repeat domain"/>
    <property type="match status" value="1"/>
</dbReference>
<keyword evidence="6" id="KW-1185">Reference proteome</keyword>
<dbReference type="InterPro" id="IPR017689">
    <property type="entry name" value="BamD"/>
</dbReference>
<sequence>MRFVIAVFLVASLVSCGPGMNKILKSKDPAFKLKMADQFYAKKKWMKAYTIYEDVIPYYKTTPQFQDIYYKYAYTTFNQKDYANAENLFKTFLESFPNSPRAEEMEYMRAYIFYLQSPKAELDQSNTYKAISNLQTFVNTHPQSVRITEANRYIDELRKKLESKDYKSAMLYYNIGEFRAAGVTFSTLLDNYPESLVADEYKYMAVKSFFRTAGLTTAAKKTERYQDVINEANEFIERFPESKYRKDVESYISLSNTEIQKFTNNEQVKTTT</sequence>